<reference evidence="2" key="1">
    <citation type="submission" date="2014-11" db="EMBL/GenBank/DDBJ databases">
        <authorList>
            <person name="Amaro Gonzalez C."/>
        </authorList>
    </citation>
    <scope>NUCLEOTIDE SEQUENCE</scope>
</reference>
<feature type="transmembrane region" description="Helical" evidence="1">
    <location>
        <begin position="53"/>
        <end position="69"/>
    </location>
</feature>
<evidence type="ECO:0000313" key="2">
    <source>
        <dbReference type="EMBL" id="JAH91824.1"/>
    </source>
</evidence>
<sequence>MNNILCSRHSVCSFSIYFLFFSNFFHHKLDYAVLLYNVHKVTALADSLDCGRLLPYMIIWLEAVWYIGLM</sequence>
<keyword evidence="1" id="KW-0812">Transmembrane</keyword>
<keyword evidence="1" id="KW-0472">Membrane</keyword>
<name>A0A0E9WN54_ANGAN</name>
<dbReference type="AlphaFoldDB" id="A0A0E9WN54"/>
<proteinExistence type="predicted"/>
<protein>
    <submittedName>
        <fullName evidence="2">Uncharacterized protein</fullName>
    </submittedName>
</protein>
<keyword evidence="1" id="KW-1133">Transmembrane helix</keyword>
<accession>A0A0E9WN54</accession>
<organism evidence="2">
    <name type="scientific">Anguilla anguilla</name>
    <name type="common">European freshwater eel</name>
    <name type="synonym">Muraena anguilla</name>
    <dbReference type="NCBI Taxonomy" id="7936"/>
    <lineage>
        <taxon>Eukaryota</taxon>
        <taxon>Metazoa</taxon>
        <taxon>Chordata</taxon>
        <taxon>Craniata</taxon>
        <taxon>Vertebrata</taxon>
        <taxon>Euteleostomi</taxon>
        <taxon>Actinopterygii</taxon>
        <taxon>Neopterygii</taxon>
        <taxon>Teleostei</taxon>
        <taxon>Anguilliformes</taxon>
        <taxon>Anguillidae</taxon>
        <taxon>Anguilla</taxon>
    </lineage>
</organism>
<dbReference type="EMBL" id="GBXM01016753">
    <property type="protein sequence ID" value="JAH91824.1"/>
    <property type="molecule type" value="Transcribed_RNA"/>
</dbReference>
<evidence type="ECO:0000256" key="1">
    <source>
        <dbReference type="SAM" id="Phobius"/>
    </source>
</evidence>
<reference evidence="2" key="2">
    <citation type="journal article" date="2015" name="Fish Shellfish Immunol.">
        <title>Early steps in the European eel (Anguilla anguilla)-Vibrio vulnificus interaction in the gills: Role of the RtxA13 toxin.</title>
        <authorList>
            <person name="Callol A."/>
            <person name="Pajuelo D."/>
            <person name="Ebbesson L."/>
            <person name="Teles M."/>
            <person name="MacKenzie S."/>
            <person name="Amaro C."/>
        </authorList>
    </citation>
    <scope>NUCLEOTIDE SEQUENCE</scope>
</reference>